<name>A0AAF3J373_9BILA</name>
<keyword evidence="1" id="KW-0812">Transmembrane</keyword>
<feature type="transmembrane region" description="Helical" evidence="1">
    <location>
        <begin position="35"/>
        <end position="54"/>
    </location>
</feature>
<keyword evidence="2" id="KW-1185">Reference proteome</keyword>
<sequence length="176" mass="21110">MLASKTTSVNDEKSIRLDFKIEQRTTKVSRFWHQYRLQFLCFMIAWTLIELFLIRNTFTDNHDCRYSWRPYRDFIENPTRRSEILAIIFFSILTSPPFFLVLMLTLLLLVVENCLKSFLPSTADFFTRFAVCICSSILLVFYLFYPSLQFEEAFIYLNIYDCHQKKEIMKDPSINK</sequence>
<feature type="transmembrane region" description="Helical" evidence="1">
    <location>
        <begin position="125"/>
        <end position="145"/>
    </location>
</feature>
<dbReference type="Proteomes" id="UP000887575">
    <property type="component" value="Unassembled WGS sequence"/>
</dbReference>
<dbReference type="WBParaSite" id="MBELARI_LOCUS13360">
    <property type="protein sequence ID" value="MBELARI_LOCUS13360"/>
    <property type="gene ID" value="MBELARI_LOCUS13360"/>
</dbReference>
<keyword evidence="1" id="KW-0472">Membrane</keyword>
<feature type="transmembrane region" description="Helical" evidence="1">
    <location>
        <begin position="84"/>
        <end position="110"/>
    </location>
</feature>
<dbReference type="AlphaFoldDB" id="A0AAF3J373"/>
<evidence type="ECO:0000313" key="2">
    <source>
        <dbReference type="Proteomes" id="UP000887575"/>
    </source>
</evidence>
<proteinExistence type="predicted"/>
<evidence type="ECO:0000256" key="1">
    <source>
        <dbReference type="SAM" id="Phobius"/>
    </source>
</evidence>
<evidence type="ECO:0000313" key="3">
    <source>
        <dbReference type="WBParaSite" id="MBELARI_LOCUS13360"/>
    </source>
</evidence>
<organism evidence="2 3">
    <name type="scientific">Mesorhabditis belari</name>
    <dbReference type="NCBI Taxonomy" id="2138241"/>
    <lineage>
        <taxon>Eukaryota</taxon>
        <taxon>Metazoa</taxon>
        <taxon>Ecdysozoa</taxon>
        <taxon>Nematoda</taxon>
        <taxon>Chromadorea</taxon>
        <taxon>Rhabditida</taxon>
        <taxon>Rhabditina</taxon>
        <taxon>Rhabditomorpha</taxon>
        <taxon>Rhabditoidea</taxon>
        <taxon>Rhabditidae</taxon>
        <taxon>Mesorhabditinae</taxon>
        <taxon>Mesorhabditis</taxon>
    </lineage>
</organism>
<accession>A0AAF3J373</accession>
<reference evidence="3" key="1">
    <citation type="submission" date="2024-02" db="UniProtKB">
        <authorList>
            <consortium name="WormBaseParasite"/>
        </authorList>
    </citation>
    <scope>IDENTIFICATION</scope>
</reference>
<keyword evidence="1" id="KW-1133">Transmembrane helix</keyword>
<protein>
    <submittedName>
        <fullName evidence="3">Uncharacterized protein</fullName>
    </submittedName>
</protein>